<organism evidence="1 2">
    <name type="scientific">Adineta ricciae</name>
    <name type="common">Rotifer</name>
    <dbReference type="NCBI Taxonomy" id="249248"/>
    <lineage>
        <taxon>Eukaryota</taxon>
        <taxon>Metazoa</taxon>
        <taxon>Spiralia</taxon>
        <taxon>Gnathifera</taxon>
        <taxon>Rotifera</taxon>
        <taxon>Eurotatoria</taxon>
        <taxon>Bdelloidea</taxon>
        <taxon>Adinetida</taxon>
        <taxon>Adinetidae</taxon>
        <taxon>Adineta</taxon>
    </lineage>
</organism>
<name>A0A815DTT2_ADIRI</name>
<evidence type="ECO:0000313" key="1">
    <source>
        <dbReference type="EMBL" id="CAF1302594.1"/>
    </source>
</evidence>
<dbReference type="EMBL" id="CAJNOJ010000217">
    <property type="protein sequence ID" value="CAF1302594.1"/>
    <property type="molecule type" value="Genomic_DNA"/>
</dbReference>
<gene>
    <name evidence="1" type="ORF">EDS130_LOCUS30692</name>
</gene>
<accession>A0A815DTT2</accession>
<comment type="caution">
    <text evidence="1">The sequence shown here is derived from an EMBL/GenBank/DDBJ whole genome shotgun (WGS) entry which is preliminary data.</text>
</comment>
<dbReference type="Proteomes" id="UP000663852">
    <property type="component" value="Unassembled WGS sequence"/>
</dbReference>
<evidence type="ECO:0000313" key="2">
    <source>
        <dbReference type="Proteomes" id="UP000663852"/>
    </source>
</evidence>
<proteinExistence type="predicted"/>
<reference evidence="1" key="1">
    <citation type="submission" date="2021-02" db="EMBL/GenBank/DDBJ databases">
        <authorList>
            <person name="Nowell W R."/>
        </authorList>
    </citation>
    <scope>NUCLEOTIDE SEQUENCE</scope>
</reference>
<dbReference type="AlphaFoldDB" id="A0A815DTT2"/>
<sequence length="105" mass="11972">MFLFLILICARSHDRNNNRMFFAADNNPSYPDGFFSNTSSDHGDVLANRHIKMCFLLCCRGPILVLNNLLTVVRKLSRLELSFRTGFRLVFAIKLLTTAIVYSIA</sequence>
<protein>
    <submittedName>
        <fullName evidence="1">Uncharacterized protein</fullName>
    </submittedName>
</protein>